<feature type="transmembrane region" description="Helical" evidence="8">
    <location>
        <begin position="334"/>
        <end position="356"/>
    </location>
</feature>
<keyword evidence="6 8" id="KW-0472">Membrane</keyword>
<keyword evidence="4 7" id="KW-0812">Transmembrane</keyword>
<comment type="subcellular location">
    <subcellularLocation>
        <location evidence="1">Cell membrane</location>
        <topology evidence="1">Multi-pass membrane protein</topology>
    </subcellularLocation>
    <subcellularLocation>
        <location evidence="7">Membrane</location>
        <topology evidence="7">Multi-pass membrane protein</topology>
    </subcellularLocation>
</comment>
<feature type="transmembrane region" description="Helical" evidence="8">
    <location>
        <begin position="31"/>
        <end position="53"/>
    </location>
</feature>
<dbReference type="InterPro" id="IPR001750">
    <property type="entry name" value="ND/Mrp_TM"/>
</dbReference>
<dbReference type="EMBL" id="AP017372">
    <property type="protein sequence ID" value="BAU58888.1"/>
    <property type="molecule type" value="Genomic_DNA"/>
</dbReference>
<dbReference type="AlphaFoldDB" id="A0A110B7D3"/>
<feature type="transmembrane region" description="Helical" evidence="8">
    <location>
        <begin position="458"/>
        <end position="479"/>
    </location>
</feature>
<dbReference type="GO" id="GO:0008137">
    <property type="term" value="F:NADH dehydrogenase (ubiquinone) activity"/>
    <property type="evidence" value="ECO:0007669"/>
    <property type="project" value="InterPro"/>
</dbReference>
<feature type="transmembrane region" description="Helical" evidence="8">
    <location>
        <begin position="408"/>
        <end position="427"/>
    </location>
</feature>
<feature type="transmembrane region" description="Helical" evidence="8">
    <location>
        <begin position="163"/>
        <end position="182"/>
    </location>
</feature>
<dbReference type="KEGG" id="hhk:HH1059_21800"/>
<feature type="transmembrane region" description="Helical" evidence="8">
    <location>
        <begin position="202"/>
        <end position="227"/>
    </location>
</feature>
<keyword evidence="5 8" id="KW-1133">Transmembrane helix</keyword>
<comment type="similarity">
    <text evidence="2">Belongs to the CPA3 antiporters (TC 2.A.63) subunit D family.</text>
</comment>
<feature type="transmembrane region" description="Helical" evidence="8">
    <location>
        <begin position="73"/>
        <end position="97"/>
    </location>
</feature>
<evidence type="ECO:0000256" key="1">
    <source>
        <dbReference type="ARBA" id="ARBA00004651"/>
    </source>
</evidence>
<dbReference type="GO" id="GO:0042773">
    <property type="term" value="P:ATP synthesis coupled electron transport"/>
    <property type="evidence" value="ECO:0007669"/>
    <property type="project" value="InterPro"/>
</dbReference>
<dbReference type="InterPro" id="IPR003918">
    <property type="entry name" value="NADH_UbQ_OxRdtase"/>
</dbReference>
<feature type="transmembrane region" description="Helical" evidence="8">
    <location>
        <begin position="265"/>
        <end position="287"/>
    </location>
</feature>
<dbReference type="Pfam" id="PF00361">
    <property type="entry name" value="Proton_antipo_M"/>
    <property type="match status" value="1"/>
</dbReference>
<evidence type="ECO:0000256" key="3">
    <source>
        <dbReference type="ARBA" id="ARBA00022475"/>
    </source>
</evidence>
<name>A0A110B7D3_HALHR</name>
<accession>A0A110B7D3</accession>
<dbReference type="GO" id="GO:0005886">
    <property type="term" value="C:plasma membrane"/>
    <property type="evidence" value="ECO:0007669"/>
    <property type="project" value="UniProtKB-SubCell"/>
</dbReference>
<evidence type="ECO:0000259" key="9">
    <source>
        <dbReference type="Pfam" id="PF00361"/>
    </source>
</evidence>
<gene>
    <name evidence="10" type="ORF">HH1059_21800</name>
</gene>
<dbReference type="RefSeq" id="WP_231901947.1">
    <property type="nucleotide sequence ID" value="NZ_AP017372.2"/>
</dbReference>
<protein>
    <submittedName>
        <fullName evidence="10">NADH-ubiquinone oxidoreductase chain N</fullName>
    </submittedName>
</protein>
<evidence type="ECO:0000256" key="2">
    <source>
        <dbReference type="ARBA" id="ARBA00005346"/>
    </source>
</evidence>
<feature type="transmembrane region" description="Helical" evidence="8">
    <location>
        <begin position="307"/>
        <end position="328"/>
    </location>
</feature>
<dbReference type="PANTHER" id="PTHR42703">
    <property type="entry name" value="NADH DEHYDROGENASE"/>
    <property type="match status" value="1"/>
</dbReference>
<feature type="transmembrane region" description="Helical" evidence="8">
    <location>
        <begin position="368"/>
        <end position="388"/>
    </location>
</feature>
<proteinExistence type="inferred from homology"/>
<evidence type="ECO:0000313" key="11">
    <source>
        <dbReference type="Proteomes" id="UP000218890"/>
    </source>
</evidence>
<reference evidence="10" key="1">
    <citation type="submission" date="2016-02" db="EMBL/GenBank/DDBJ databases">
        <title>Halorhodospira halochloris DSM-1059 complete genome, version 2.</title>
        <authorList>
            <person name="Tsukatani Y."/>
        </authorList>
    </citation>
    <scope>NUCLEOTIDE SEQUENCE</scope>
    <source>
        <strain evidence="10">DSM 1059</strain>
    </source>
</reference>
<feature type="transmembrane region" description="Helical" evidence="8">
    <location>
        <begin position="239"/>
        <end position="259"/>
    </location>
</feature>
<feature type="transmembrane region" description="Helical" evidence="8">
    <location>
        <begin position="6"/>
        <end position="24"/>
    </location>
</feature>
<evidence type="ECO:0000313" key="10">
    <source>
        <dbReference type="EMBL" id="BAU58888.1"/>
    </source>
</evidence>
<dbReference type="Proteomes" id="UP000218890">
    <property type="component" value="Chromosome"/>
</dbReference>
<keyword evidence="3" id="KW-1003">Cell membrane</keyword>
<evidence type="ECO:0000256" key="7">
    <source>
        <dbReference type="RuleBase" id="RU000320"/>
    </source>
</evidence>
<evidence type="ECO:0000256" key="4">
    <source>
        <dbReference type="ARBA" id="ARBA00022692"/>
    </source>
</evidence>
<keyword evidence="11" id="KW-1185">Reference proteome</keyword>
<evidence type="ECO:0000256" key="8">
    <source>
        <dbReference type="SAM" id="Phobius"/>
    </source>
</evidence>
<dbReference type="PRINTS" id="PR01437">
    <property type="entry name" value="NUOXDRDTASE4"/>
</dbReference>
<organism evidence="10 11">
    <name type="scientific">Halorhodospira halochloris</name>
    <name type="common">Ectothiorhodospira halochloris</name>
    <dbReference type="NCBI Taxonomy" id="1052"/>
    <lineage>
        <taxon>Bacteria</taxon>
        <taxon>Pseudomonadati</taxon>
        <taxon>Pseudomonadota</taxon>
        <taxon>Gammaproteobacteria</taxon>
        <taxon>Chromatiales</taxon>
        <taxon>Ectothiorhodospiraceae</taxon>
        <taxon>Halorhodospira</taxon>
    </lineage>
</organism>
<dbReference type="PANTHER" id="PTHR42703:SF1">
    <property type="entry name" value="NA(+)_H(+) ANTIPORTER SUBUNIT D1"/>
    <property type="match status" value="1"/>
</dbReference>
<dbReference type="InterPro" id="IPR050586">
    <property type="entry name" value="CPA3_Na-H_Antiporter_D"/>
</dbReference>
<evidence type="ECO:0000256" key="5">
    <source>
        <dbReference type="ARBA" id="ARBA00022989"/>
    </source>
</evidence>
<evidence type="ECO:0000256" key="6">
    <source>
        <dbReference type="ARBA" id="ARBA00023136"/>
    </source>
</evidence>
<sequence>MSLLPSLPLAFFLPLLTALLVFLVGMRRAPWLPLLGALATVLVVADIAISVALDGPQRHHLGGWEPPLGVELYADGLAALMVLLTALVGLAVTLYAGPYLRGKGHSGEHFWPLWLIQWATLNGIFLSADLFNLYVMLELLTLTATPLAAMAADRSALGAALRYLLLALLGSLAYLLGVALLYGSTGSLHLHEVGELLQADAAAAVAAALITAGLFAKAAIFPLHIWLMPAHSNAPAPASAALSALVAKAAVYLLLRLWLWVFPVLLTAPMGWLIGGLGATAVLYGALQALRQNRLKPLIAYSTIAQLGYLLLLLPLVVVPAAATYAWHGVAYQALVHGLAKAAAFLAAGNVIYCLGNDRLEGLRGLTPYLSISLLALGLAFAALMGMPPTGGFLAKWLILTGALGSGQWVWAIVLILGSLLAGAYAFRVLSVAHASPPYGWIEIYPPRPVPLVMQLTPLMLALLAVVMGISAVPVLNLLDQGAPEVLP</sequence>
<feature type="domain" description="NADH:quinone oxidoreductase/Mrp antiporter transmembrane" evidence="9">
    <location>
        <begin position="127"/>
        <end position="420"/>
    </location>
</feature>